<accession>A0A0C9YN48</accession>
<feature type="region of interest" description="Disordered" evidence="1">
    <location>
        <begin position="70"/>
        <end position="92"/>
    </location>
</feature>
<protein>
    <submittedName>
        <fullName evidence="2">Uncharacterized protein</fullName>
    </submittedName>
</protein>
<dbReference type="Proteomes" id="UP000054018">
    <property type="component" value="Unassembled WGS sequence"/>
</dbReference>
<gene>
    <name evidence="2" type="ORF">PISMIDRAFT_30571</name>
</gene>
<evidence type="ECO:0000313" key="3">
    <source>
        <dbReference type="Proteomes" id="UP000054018"/>
    </source>
</evidence>
<proteinExistence type="predicted"/>
<dbReference type="EMBL" id="KN833811">
    <property type="protein sequence ID" value="KIK18151.1"/>
    <property type="molecule type" value="Genomic_DNA"/>
</dbReference>
<dbReference type="OrthoDB" id="3067134at2759"/>
<evidence type="ECO:0000313" key="2">
    <source>
        <dbReference type="EMBL" id="KIK18151.1"/>
    </source>
</evidence>
<feature type="region of interest" description="Disordered" evidence="1">
    <location>
        <begin position="173"/>
        <end position="206"/>
    </location>
</feature>
<reference evidence="2 3" key="1">
    <citation type="submission" date="2014-04" db="EMBL/GenBank/DDBJ databases">
        <authorList>
            <consortium name="DOE Joint Genome Institute"/>
            <person name="Kuo A."/>
            <person name="Kohler A."/>
            <person name="Costa M.D."/>
            <person name="Nagy L.G."/>
            <person name="Floudas D."/>
            <person name="Copeland A."/>
            <person name="Barry K.W."/>
            <person name="Cichocki N."/>
            <person name="Veneault-Fourrey C."/>
            <person name="LaButti K."/>
            <person name="Lindquist E.A."/>
            <person name="Lipzen A."/>
            <person name="Lundell T."/>
            <person name="Morin E."/>
            <person name="Murat C."/>
            <person name="Sun H."/>
            <person name="Tunlid A."/>
            <person name="Henrissat B."/>
            <person name="Grigoriev I.V."/>
            <person name="Hibbett D.S."/>
            <person name="Martin F."/>
            <person name="Nordberg H.P."/>
            <person name="Cantor M.N."/>
            <person name="Hua S.X."/>
        </authorList>
    </citation>
    <scope>NUCLEOTIDE SEQUENCE [LARGE SCALE GENOMIC DNA]</scope>
    <source>
        <strain evidence="2 3">441</strain>
    </source>
</reference>
<evidence type="ECO:0000256" key="1">
    <source>
        <dbReference type="SAM" id="MobiDB-lite"/>
    </source>
</evidence>
<sequence length="354" mass="39347">MSVPSVAYTNPRTAEFARLFDIFDRVATRRSRANAGANIDVISADDIAHVPAEFAPVLKSLSTVLAMRTQGDTKHERRTPTQITTSNVPPRDTAFKPNLGRTKEVSEDKEEVESPTFPLSERYPFTFKLMLHKLYDLDEWASKVKNALETSKSQFKPLAEKVESIVKEARGKEKVMDRKGVTRARSHSVLTTGGKSRGSVMPRERAKSIACNEGDRALKKRCVGRRKSVSGPMEAGGVWVYDAAISAVEVNGPRPTVEITLSETTDRPSGQDGRTRYQSLAGLEGIRARDTARRKDLKTARSPGPPMRDIVSLAERSKESVHMRDIPRKRRAMESVDNLGGVIRARWHGHVDLS</sequence>
<keyword evidence="3" id="KW-1185">Reference proteome</keyword>
<dbReference type="HOGENOM" id="CLU_069659_0_0_1"/>
<name>A0A0C9YN48_9AGAM</name>
<organism evidence="2 3">
    <name type="scientific">Pisolithus microcarpus 441</name>
    <dbReference type="NCBI Taxonomy" id="765257"/>
    <lineage>
        <taxon>Eukaryota</taxon>
        <taxon>Fungi</taxon>
        <taxon>Dikarya</taxon>
        <taxon>Basidiomycota</taxon>
        <taxon>Agaricomycotina</taxon>
        <taxon>Agaricomycetes</taxon>
        <taxon>Agaricomycetidae</taxon>
        <taxon>Boletales</taxon>
        <taxon>Sclerodermatineae</taxon>
        <taxon>Pisolithaceae</taxon>
        <taxon>Pisolithus</taxon>
    </lineage>
</organism>
<dbReference type="AlphaFoldDB" id="A0A0C9YN48"/>
<reference evidence="3" key="2">
    <citation type="submission" date="2015-01" db="EMBL/GenBank/DDBJ databases">
        <title>Evolutionary Origins and Diversification of the Mycorrhizal Mutualists.</title>
        <authorList>
            <consortium name="DOE Joint Genome Institute"/>
            <consortium name="Mycorrhizal Genomics Consortium"/>
            <person name="Kohler A."/>
            <person name="Kuo A."/>
            <person name="Nagy L.G."/>
            <person name="Floudas D."/>
            <person name="Copeland A."/>
            <person name="Barry K.W."/>
            <person name="Cichocki N."/>
            <person name="Veneault-Fourrey C."/>
            <person name="LaButti K."/>
            <person name="Lindquist E.A."/>
            <person name="Lipzen A."/>
            <person name="Lundell T."/>
            <person name="Morin E."/>
            <person name="Murat C."/>
            <person name="Riley R."/>
            <person name="Ohm R."/>
            <person name="Sun H."/>
            <person name="Tunlid A."/>
            <person name="Henrissat B."/>
            <person name="Grigoriev I.V."/>
            <person name="Hibbett D.S."/>
            <person name="Martin F."/>
        </authorList>
    </citation>
    <scope>NUCLEOTIDE SEQUENCE [LARGE SCALE GENOMIC DNA]</scope>
    <source>
        <strain evidence="3">441</strain>
    </source>
</reference>
<dbReference type="STRING" id="765257.A0A0C9YN48"/>